<evidence type="ECO:0000313" key="1">
    <source>
        <dbReference type="EMBL" id="TPX36030.1"/>
    </source>
</evidence>
<comment type="caution">
    <text evidence="1">The sequence shown here is derived from an EMBL/GenBank/DDBJ whole genome shotgun (WGS) entry which is preliminary data.</text>
</comment>
<accession>A0A507C3D7</accession>
<name>A0A507C3D7_9FUNG</name>
<organism evidence="1 2">
    <name type="scientific">Synchytrium microbalum</name>
    <dbReference type="NCBI Taxonomy" id="1806994"/>
    <lineage>
        <taxon>Eukaryota</taxon>
        <taxon>Fungi</taxon>
        <taxon>Fungi incertae sedis</taxon>
        <taxon>Chytridiomycota</taxon>
        <taxon>Chytridiomycota incertae sedis</taxon>
        <taxon>Chytridiomycetes</taxon>
        <taxon>Synchytriales</taxon>
        <taxon>Synchytriaceae</taxon>
        <taxon>Synchytrium</taxon>
    </lineage>
</organism>
<dbReference type="AlphaFoldDB" id="A0A507C3D7"/>
<reference evidence="1 2" key="1">
    <citation type="journal article" date="2019" name="Sci. Rep.">
        <title>Comparative genomics of chytrid fungi reveal insights into the obligate biotrophic and pathogenic lifestyle of Synchytrium endobioticum.</title>
        <authorList>
            <person name="van de Vossenberg B.T.L.H."/>
            <person name="Warris S."/>
            <person name="Nguyen H.D.T."/>
            <person name="van Gent-Pelzer M.P.E."/>
            <person name="Joly D.L."/>
            <person name="van de Geest H.C."/>
            <person name="Bonants P.J.M."/>
            <person name="Smith D.S."/>
            <person name="Levesque C.A."/>
            <person name="van der Lee T.A.J."/>
        </authorList>
    </citation>
    <scope>NUCLEOTIDE SEQUENCE [LARGE SCALE GENOMIC DNA]</scope>
    <source>
        <strain evidence="1 2">JEL517</strain>
    </source>
</reference>
<gene>
    <name evidence="1" type="ORF">SmJEL517_g01771</name>
</gene>
<keyword evidence="2" id="KW-1185">Reference proteome</keyword>
<dbReference type="GeneID" id="42002996"/>
<protein>
    <submittedName>
        <fullName evidence="1">Uncharacterized protein</fullName>
    </submittedName>
</protein>
<dbReference type="EMBL" id="QEAO01000006">
    <property type="protein sequence ID" value="TPX36030.1"/>
    <property type="molecule type" value="Genomic_DNA"/>
</dbReference>
<dbReference type="RefSeq" id="XP_031026415.1">
    <property type="nucleotide sequence ID" value="XM_031167699.1"/>
</dbReference>
<evidence type="ECO:0000313" key="2">
    <source>
        <dbReference type="Proteomes" id="UP000319731"/>
    </source>
</evidence>
<proteinExistence type="predicted"/>
<dbReference type="Proteomes" id="UP000319731">
    <property type="component" value="Unassembled WGS sequence"/>
</dbReference>
<sequence length="188" mass="19551">MLLLQAHPHNTPNIPPHHHPKRCTISICATQKPANAVSFEHTVVATPATPSAVVSNTTLQSHSLKAITTPAPDEIRTAAISTAHTAAVSHHLGAAPAKALRGGDTTKHRLHHTTASYPSTGQDTCQKILHALVSLRGKNLTMIATSTHKHDSGGSAGEKKVAKGGGKSCTHYLGDGVLDVKVAGHQGL</sequence>